<evidence type="ECO:0000259" key="2">
    <source>
        <dbReference type="SMART" id="SM00327"/>
    </source>
</evidence>
<dbReference type="InterPro" id="IPR036465">
    <property type="entry name" value="vWFA_dom_sf"/>
</dbReference>
<dbReference type="RefSeq" id="WP_093142709.1">
    <property type="nucleotide sequence ID" value="NZ_FOXF01000033.1"/>
</dbReference>
<keyword evidence="4" id="KW-1185">Reference proteome</keyword>
<dbReference type="Pfam" id="PF13519">
    <property type="entry name" value="VWA_2"/>
    <property type="match status" value="1"/>
</dbReference>
<reference evidence="3 4" key="1">
    <citation type="submission" date="2016-10" db="EMBL/GenBank/DDBJ databases">
        <authorList>
            <person name="Varghese N."/>
            <person name="Submissions S."/>
        </authorList>
    </citation>
    <scope>NUCLEOTIDE SEQUENCE [LARGE SCALE GENOMIC DNA]</scope>
    <source>
        <strain evidence="3 4">DSM 1361</strain>
    </source>
</reference>
<dbReference type="OrthoDB" id="387240at2"/>
<dbReference type="PANTHER" id="PTHR36846">
    <property type="entry name" value="PROTEIN VIAA"/>
    <property type="match status" value="1"/>
</dbReference>
<dbReference type="SUPFAM" id="SSF53300">
    <property type="entry name" value="vWA-like"/>
    <property type="match status" value="1"/>
</dbReference>
<dbReference type="PANTHER" id="PTHR36846:SF1">
    <property type="entry name" value="PROTEIN VIAA"/>
    <property type="match status" value="1"/>
</dbReference>
<sequence>MTDRTTVTDNTPGRKGDQTVADVFNDEERKGNADEFSPKGTVPGVFPIIDFYQEGVKTLRRLREDYVRSRRAGCTPSVLNNMDAALGGLNRLNRSLADSLNRRLARGNEYADDLLLADYLSHRTLKDFQKKEQYLKDLDHLGEKYLRIRDYTAELRDHMKSYADYSAELMALRDNLNTASPDKNVQIIRIEDLTDLCLREFNVADGMRRALTDSVTAAVRKLEQEKEEEIRSFSEKALSTQFEELKESVDFCSSQGIPYSVYARSFGGDGSDEEIRDMTDHYMSKFLKNGGRETEMSPYATVRPSDSGSVFLRYINVVRNNVPLIKLLDSLGRTLGLEALASRRSEKIYTERIGRYRKSVKGDHISGITLSDTLNYVLPEELARLSDPELESLFDIKLLNRELLAFDFIKMARVFSGNGRTAGGEGEQERGPVIVCVDTSGSMKGENEDYAKAVTAVLALKCLEAGRPCHIINFAIETETLTITGTEKDTSLDELNSFLKRSFRGGTSIDNALREVSGMIEHNPAFARADLLCITDGKYLFSEETVREARRIREKYGTRYLEFVKGFSDFNKNGIFDKIFVICNNNFSEK</sequence>
<dbReference type="GO" id="GO:0005829">
    <property type="term" value="C:cytosol"/>
    <property type="evidence" value="ECO:0007669"/>
    <property type="project" value="TreeGrafter"/>
</dbReference>
<proteinExistence type="predicted"/>
<name>A0A662ZIE6_9GAMM</name>
<organism evidence="3 4">
    <name type="scientific">Ruminobacter amylophilus</name>
    <dbReference type="NCBI Taxonomy" id="867"/>
    <lineage>
        <taxon>Bacteria</taxon>
        <taxon>Pseudomonadati</taxon>
        <taxon>Pseudomonadota</taxon>
        <taxon>Gammaproteobacteria</taxon>
        <taxon>Aeromonadales</taxon>
        <taxon>Succinivibrionaceae</taxon>
        <taxon>Ruminobacter</taxon>
    </lineage>
</organism>
<feature type="domain" description="VWFA" evidence="2">
    <location>
        <begin position="430"/>
        <end position="583"/>
    </location>
</feature>
<protein>
    <submittedName>
        <fullName evidence="3">VWA domain containing CoxE-like protein</fullName>
    </submittedName>
</protein>
<accession>A0A662ZIE6</accession>
<evidence type="ECO:0000256" key="1">
    <source>
        <dbReference type="SAM" id="MobiDB-lite"/>
    </source>
</evidence>
<evidence type="ECO:0000313" key="3">
    <source>
        <dbReference type="EMBL" id="SFP53202.1"/>
    </source>
</evidence>
<feature type="region of interest" description="Disordered" evidence="1">
    <location>
        <begin position="1"/>
        <end position="21"/>
    </location>
</feature>
<dbReference type="Proteomes" id="UP000243745">
    <property type="component" value="Unassembled WGS sequence"/>
</dbReference>
<dbReference type="AlphaFoldDB" id="A0A662ZIE6"/>
<dbReference type="InterPro" id="IPR002035">
    <property type="entry name" value="VWF_A"/>
</dbReference>
<dbReference type="SMART" id="SM00327">
    <property type="entry name" value="VWA"/>
    <property type="match status" value="1"/>
</dbReference>
<feature type="compositionally biased region" description="Polar residues" evidence="1">
    <location>
        <begin position="1"/>
        <end position="11"/>
    </location>
</feature>
<dbReference type="EMBL" id="FOXF01000033">
    <property type="protein sequence ID" value="SFP53202.1"/>
    <property type="molecule type" value="Genomic_DNA"/>
</dbReference>
<evidence type="ECO:0000313" key="4">
    <source>
        <dbReference type="Proteomes" id="UP000243745"/>
    </source>
</evidence>
<dbReference type="Gene3D" id="3.40.50.410">
    <property type="entry name" value="von Willebrand factor, type A domain"/>
    <property type="match status" value="1"/>
</dbReference>
<gene>
    <name evidence="3" type="ORF">SAMN02910344_01644</name>
</gene>